<evidence type="ECO:0000313" key="2">
    <source>
        <dbReference type="Proteomes" id="UP000256769"/>
    </source>
</evidence>
<reference evidence="1 2" key="1">
    <citation type="journal article" date="2007" name="Int. J. Syst. Evol. Microbiol.">
        <title>Chryseobacterium flavum sp. nov., isolated from polluted soil.</title>
        <authorList>
            <person name="Zhou Y."/>
            <person name="Dong J."/>
            <person name="Wang X."/>
            <person name="Huang X."/>
            <person name="Zhang K.Y."/>
            <person name="Zhang Y.Q."/>
            <person name="Guo Y.F."/>
            <person name="Lai R."/>
            <person name="Li W.J."/>
        </authorList>
    </citation>
    <scope>NUCLEOTIDE SEQUENCE [LARGE SCALE GENOMIC DNA]</scope>
    <source>
        <strain evidence="1 2">KCTC 12877</strain>
    </source>
</reference>
<keyword evidence="2" id="KW-1185">Reference proteome</keyword>
<dbReference type="AlphaFoldDB" id="A0A3D9CQN4"/>
<accession>A0A3D9CQN4</accession>
<dbReference type="EMBL" id="QNUE01000004">
    <property type="protein sequence ID" value="REC67938.1"/>
    <property type="molecule type" value="Genomic_DNA"/>
</dbReference>
<dbReference type="Proteomes" id="UP000256769">
    <property type="component" value="Unassembled WGS sequence"/>
</dbReference>
<sequence>MRKLILLCSIAFFFSCSNENEYHEQLNSADQITVNKNETGRGIDSDFDNSFYNHENSPTFIEFNTKTKAFVSKMKFNGNIETIKTKDAMLSWISAHLSATDFSSMNEATQQWAQVENLCRINMNTHMAFFEKIPANRLRFAELVLYESVKDIITNNTTCKDELNACNSDSVDEYTGAMQGALEDYFSGSASSTTTNNRMANARVIYQINLNLCMDQYENCLLR</sequence>
<organism evidence="1 2">
    <name type="scientific">Chryseobacterium flavum</name>
    <dbReference type="NCBI Taxonomy" id="415851"/>
    <lineage>
        <taxon>Bacteria</taxon>
        <taxon>Pseudomonadati</taxon>
        <taxon>Bacteroidota</taxon>
        <taxon>Flavobacteriia</taxon>
        <taxon>Flavobacteriales</taxon>
        <taxon>Weeksellaceae</taxon>
        <taxon>Chryseobacterium group</taxon>
        <taxon>Chryseobacterium</taxon>
    </lineage>
</organism>
<comment type="caution">
    <text evidence="1">The sequence shown here is derived from an EMBL/GenBank/DDBJ whole genome shotgun (WGS) entry which is preliminary data.</text>
</comment>
<gene>
    <name evidence="1" type="ORF">DRF59_06370</name>
</gene>
<protein>
    <recommendedName>
        <fullName evidence="3">Lipoprotein</fullName>
    </recommendedName>
</protein>
<dbReference type="RefSeq" id="WP_115957908.1">
    <property type="nucleotide sequence ID" value="NZ_CBCRVL010000004.1"/>
</dbReference>
<dbReference type="OrthoDB" id="1351849at2"/>
<evidence type="ECO:0008006" key="3">
    <source>
        <dbReference type="Google" id="ProtNLM"/>
    </source>
</evidence>
<dbReference type="PROSITE" id="PS51257">
    <property type="entry name" value="PROKAR_LIPOPROTEIN"/>
    <property type="match status" value="1"/>
</dbReference>
<evidence type="ECO:0000313" key="1">
    <source>
        <dbReference type="EMBL" id="REC67938.1"/>
    </source>
</evidence>
<name>A0A3D9CQN4_9FLAO</name>
<proteinExistence type="predicted"/>